<proteinExistence type="predicted"/>
<protein>
    <submittedName>
        <fullName evidence="2">Uncharacterized protein</fullName>
    </submittedName>
</protein>
<dbReference type="Proteomes" id="UP001152622">
    <property type="component" value="Chromosome 4"/>
</dbReference>
<name>A0A9Q1FT66_SYNKA</name>
<sequence>MQVLSAVELLHFITTVRPPHRKGTGSNTAECVISAPRGPPRAPRRAALRPQVRRDRDLRRAAFARPLLLPSPLRRCRSARVAFDAPKIFARAFETALVSNSVWKEAGCHLEGLLSGTNAGLKKTRVCDTSDRGKRSTAHLPDSGAAAITPTASRPRQGEERPSRL</sequence>
<organism evidence="2 3">
    <name type="scientific">Synaphobranchus kaupii</name>
    <name type="common">Kaup's arrowtooth eel</name>
    <dbReference type="NCBI Taxonomy" id="118154"/>
    <lineage>
        <taxon>Eukaryota</taxon>
        <taxon>Metazoa</taxon>
        <taxon>Chordata</taxon>
        <taxon>Craniata</taxon>
        <taxon>Vertebrata</taxon>
        <taxon>Euteleostomi</taxon>
        <taxon>Actinopterygii</taxon>
        <taxon>Neopterygii</taxon>
        <taxon>Teleostei</taxon>
        <taxon>Anguilliformes</taxon>
        <taxon>Synaphobranchidae</taxon>
        <taxon>Synaphobranchus</taxon>
    </lineage>
</organism>
<evidence type="ECO:0000313" key="2">
    <source>
        <dbReference type="EMBL" id="KAJ8365740.1"/>
    </source>
</evidence>
<dbReference type="AlphaFoldDB" id="A0A9Q1FT66"/>
<feature type="compositionally biased region" description="Basic and acidic residues" evidence="1">
    <location>
        <begin position="156"/>
        <end position="165"/>
    </location>
</feature>
<dbReference type="EMBL" id="JAINUF010000004">
    <property type="protein sequence ID" value="KAJ8365740.1"/>
    <property type="molecule type" value="Genomic_DNA"/>
</dbReference>
<feature type="region of interest" description="Disordered" evidence="1">
    <location>
        <begin position="130"/>
        <end position="165"/>
    </location>
</feature>
<evidence type="ECO:0000256" key="1">
    <source>
        <dbReference type="SAM" id="MobiDB-lite"/>
    </source>
</evidence>
<comment type="caution">
    <text evidence="2">The sequence shown here is derived from an EMBL/GenBank/DDBJ whole genome shotgun (WGS) entry which is preliminary data.</text>
</comment>
<accession>A0A9Q1FT66</accession>
<keyword evidence="3" id="KW-1185">Reference proteome</keyword>
<gene>
    <name evidence="2" type="ORF">SKAU_G00145710</name>
</gene>
<reference evidence="2" key="1">
    <citation type="journal article" date="2023" name="Science">
        <title>Genome structures resolve the early diversification of teleost fishes.</title>
        <authorList>
            <person name="Parey E."/>
            <person name="Louis A."/>
            <person name="Montfort J."/>
            <person name="Bouchez O."/>
            <person name="Roques C."/>
            <person name="Iampietro C."/>
            <person name="Lluch J."/>
            <person name="Castinel A."/>
            <person name="Donnadieu C."/>
            <person name="Desvignes T."/>
            <person name="Floi Bucao C."/>
            <person name="Jouanno E."/>
            <person name="Wen M."/>
            <person name="Mejri S."/>
            <person name="Dirks R."/>
            <person name="Jansen H."/>
            <person name="Henkel C."/>
            <person name="Chen W.J."/>
            <person name="Zahm M."/>
            <person name="Cabau C."/>
            <person name="Klopp C."/>
            <person name="Thompson A.W."/>
            <person name="Robinson-Rechavi M."/>
            <person name="Braasch I."/>
            <person name="Lecointre G."/>
            <person name="Bobe J."/>
            <person name="Postlethwait J.H."/>
            <person name="Berthelot C."/>
            <person name="Roest Crollius H."/>
            <person name="Guiguen Y."/>
        </authorList>
    </citation>
    <scope>NUCLEOTIDE SEQUENCE</scope>
    <source>
        <strain evidence="2">WJC10195</strain>
    </source>
</reference>
<evidence type="ECO:0000313" key="3">
    <source>
        <dbReference type="Proteomes" id="UP001152622"/>
    </source>
</evidence>